<dbReference type="RefSeq" id="WP_166718852.1">
    <property type="nucleotide sequence ID" value="NZ_VWXC01000001.1"/>
</dbReference>
<evidence type="ECO:0000313" key="2">
    <source>
        <dbReference type="Proteomes" id="UP001515780"/>
    </source>
</evidence>
<evidence type="ECO:0000313" key="1">
    <source>
        <dbReference type="EMBL" id="NIG17309.1"/>
    </source>
</evidence>
<accession>A0ABX0RNK1</accession>
<protein>
    <submittedName>
        <fullName evidence="1">Uncharacterized protein</fullName>
    </submittedName>
</protein>
<dbReference type="Proteomes" id="UP001515780">
    <property type="component" value="Unassembled WGS sequence"/>
</dbReference>
<organism evidence="1 2">
    <name type="scientific">Candidatus Pantoea communis</name>
    <dbReference type="NCBI Taxonomy" id="2608354"/>
    <lineage>
        <taxon>Bacteria</taxon>
        <taxon>Pseudomonadati</taxon>
        <taxon>Pseudomonadota</taxon>
        <taxon>Gammaproteobacteria</taxon>
        <taxon>Enterobacterales</taxon>
        <taxon>Erwiniaceae</taxon>
        <taxon>Pantoea</taxon>
    </lineage>
</organism>
<reference evidence="1 2" key="1">
    <citation type="journal article" date="2019" name="bioRxiv">
        <title>Bacteria contribute to plant secondary compound degradation in a generalist herbivore system.</title>
        <authorList>
            <person name="Francoeur C.B."/>
            <person name="Khadempour L."/>
            <person name="Moreira-Soto R.D."/>
            <person name="Gotting K."/>
            <person name="Book A.J."/>
            <person name="Pinto-Tomas A.A."/>
            <person name="Keefover-Ring K."/>
            <person name="Currie C.R."/>
        </authorList>
    </citation>
    <scope>NUCLEOTIDE SEQUENCE [LARGE SCALE GENOMIC DNA]</scope>
    <source>
        <strain evidence="1">Al-1710</strain>
    </source>
</reference>
<comment type="caution">
    <text evidence="1">The sequence shown here is derived from an EMBL/GenBank/DDBJ whole genome shotgun (WGS) entry which is preliminary data.</text>
</comment>
<keyword evidence="2" id="KW-1185">Reference proteome</keyword>
<sequence length="61" mass="6903">MRESEKKKLAMVRNELLQAKALLEEGNAQVGLLSVISAIAFVDMIYTIQRPEHPYSSKSIR</sequence>
<gene>
    <name evidence="1" type="ORF">F3J37_01280</name>
</gene>
<name>A0ABX0RNK1_9GAMM</name>
<proteinExistence type="predicted"/>
<dbReference type="EMBL" id="VWXC01000001">
    <property type="protein sequence ID" value="NIG17309.1"/>
    <property type="molecule type" value="Genomic_DNA"/>
</dbReference>